<evidence type="ECO:0000313" key="2">
    <source>
        <dbReference type="Proteomes" id="UP000265520"/>
    </source>
</evidence>
<reference evidence="1 2" key="1">
    <citation type="journal article" date="2018" name="Front. Plant Sci.">
        <title>Red Clover (Trifolium pratense) and Zigzag Clover (T. medium) - A Picture of Genomic Similarities and Differences.</title>
        <authorList>
            <person name="Dluhosova J."/>
            <person name="Istvanek J."/>
            <person name="Nedelnik J."/>
            <person name="Repkova J."/>
        </authorList>
    </citation>
    <scope>NUCLEOTIDE SEQUENCE [LARGE SCALE GENOMIC DNA]</scope>
    <source>
        <strain evidence="2">cv. 10/8</strain>
        <tissue evidence="1">Leaf</tissue>
    </source>
</reference>
<dbReference type="Proteomes" id="UP000265520">
    <property type="component" value="Unassembled WGS sequence"/>
</dbReference>
<proteinExistence type="predicted"/>
<dbReference type="AlphaFoldDB" id="A0A392QXQ9"/>
<name>A0A392QXQ9_9FABA</name>
<comment type="caution">
    <text evidence="1">The sequence shown here is derived from an EMBL/GenBank/DDBJ whole genome shotgun (WGS) entry which is preliminary data.</text>
</comment>
<evidence type="ECO:0000313" key="1">
    <source>
        <dbReference type="EMBL" id="MCI28662.1"/>
    </source>
</evidence>
<sequence length="25" mass="2883">MNDAEEAAKRGYEINKHDVWAQHAV</sequence>
<feature type="non-terminal residue" evidence="1">
    <location>
        <position position="25"/>
    </location>
</feature>
<keyword evidence="2" id="KW-1185">Reference proteome</keyword>
<accession>A0A392QXQ9</accession>
<organism evidence="1 2">
    <name type="scientific">Trifolium medium</name>
    <dbReference type="NCBI Taxonomy" id="97028"/>
    <lineage>
        <taxon>Eukaryota</taxon>
        <taxon>Viridiplantae</taxon>
        <taxon>Streptophyta</taxon>
        <taxon>Embryophyta</taxon>
        <taxon>Tracheophyta</taxon>
        <taxon>Spermatophyta</taxon>
        <taxon>Magnoliopsida</taxon>
        <taxon>eudicotyledons</taxon>
        <taxon>Gunneridae</taxon>
        <taxon>Pentapetalae</taxon>
        <taxon>rosids</taxon>
        <taxon>fabids</taxon>
        <taxon>Fabales</taxon>
        <taxon>Fabaceae</taxon>
        <taxon>Papilionoideae</taxon>
        <taxon>50 kb inversion clade</taxon>
        <taxon>NPAAA clade</taxon>
        <taxon>Hologalegina</taxon>
        <taxon>IRL clade</taxon>
        <taxon>Trifolieae</taxon>
        <taxon>Trifolium</taxon>
    </lineage>
</organism>
<protein>
    <submittedName>
        <fullName evidence="1">Uncharacterized protein</fullName>
    </submittedName>
</protein>
<dbReference type="EMBL" id="LXQA010167152">
    <property type="protein sequence ID" value="MCI28662.1"/>
    <property type="molecule type" value="Genomic_DNA"/>
</dbReference>